<feature type="non-terminal residue" evidence="5">
    <location>
        <position position="440"/>
    </location>
</feature>
<evidence type="ECO:0000313" key="5">
    <source>
        <dbReference type="EMBL" id="PVV01903.1"/>
    </source>
</evidence>
<dbReference type="InterPro" id="IPR003958">
    <property type="entry name" value="CBFA_NFYB_domain"/>
</dbReference>
<dbReference type="GO" id="GO:0017054">
    <property type="term" value="C:negative cofactor 2 complex"/>
    <property type="evidence" value="ECO:0007669"/>
    <property type="project" value="TreeGrafter"/>
</dbReference>
<keyword evidence="2" id="KW-0539">Nucleus</keyword>
<dbReference type="InterPro" id="IPR050568">
    <property type="entry name" value="Transcr_DNA_Rep_Reg"/>
</dbReference>
<name>A0A2T9ZBD3_9FUNG</name>
<dbReference type="CDD" id="cd22906">
    <property type="entry name" value="HFD_DRAP1"/>
    <property type="match status" value="1"/>
</dbReference>
<feature type="domain" description="Transcription factor CBF/NF-Y/archaeal histone" evidence="4">
    <location>
        <begin position="8"/>
        <end position="71"/>
    </location>
</feature>
<dbReference type="PANTHER" id="PTHR10252">
    <property type="entry name" value="HISTONE-LIKE TRANSCRIPTION FACTOR CCAAT-RELATED"/>
    <property type="match status" value="1"/>
</dbReference>
<dbReference type="SUPFAM" id="SSF47113">
    <property type="entry name" value="Histone-fold"/>
    <property type="match status" value="1"/>
</dbReference>
<organism evidence="5 6">
    <name type="scientific">Smittium megazygosporum</name>
    <dbReference type="NCBI Taxonomy" id="133381"/>
    <lineage>
        <taxon>Eukaryota</taxon>
        <taxon>Fungi</taxon>
        <taxon>Fungi incertae sedis</taxon>
        <taxon>Zoopagomycota</taxon>
        <taxon>Kickxellomycotina</taxon>
        <taxon>Harpellomycetes</taxon>
        <taxon>Harpellales</taxon>
        <taxon>Legeriomycetaceae</taxon>
        <taxon>Smittium</taxon>
    </lineage>
</organism>
<dbReference type="GO" id="GO:0046982">
    <property type="term" value="F:protein heterodimerization activity"/>
    <property type="evidence" value="ECO:0007669"/>
    <property type="project" value="InterPro"/>
</dbReference>
<feature type="compositionally biased region" description="Low complexity" evidence="3">
    <location>
        <begin position="150"/>
        <end position="161"/>
    </location>
</feature>
<feature type="compositionally biased region" description="Polar residues" evidence="3">
    <location>
        <begin position="204"/>
        <end position="213"/>
    </location>
</feature>
<dbReference type="InterPro" id="IPR009072">
    <property type="entry name" value="Histone-fold"/>
</dbReference>
<comment type="caution">
    <text evidence="5">The sequence shown here is derived from an EMBL/GenBank/DDBJ whole genome shotgun (WGS) entry which is preliminary data.</text>
</comment>
<sequence>MKKKIKTKFPVARIKRIMQMDEDVGKMSQTTPVLISKALEIFMQNIIDDVAKKARASNMKRLMPFHLKRCVDEIPCYDFLKDIVAKVQIDQPKSSSAPSQTSLKHHPSDSQHSQHPQPEPQSKLSHPINPATPESKNPSTSLLKSKDTSSRQLTSSASSLAPRKSAHLNPHTSNPIPIKSEPITHQIPTSIPNPINPISPKPTVSQSNTNASIPSAHRNIPHPSPPPPSSSQNFDFKPLTLPNENIPSNYSQPHQTTILPPIGQIHQLAQSSLKNQNSPYESSTVFINQKLPPPILHNPANNLPSRSDPNLSQPSSHYPHNLSSQTPYYDQNVIPNSSSNQENSFYNRSSNPRQYQYLDNQRFERSQLQSHMPPSHPQDYPDSHNLPTRPQTLDINQNYNDNTNFSNIDDYRYNDDYPFGRRHSNSGVSVEQYHYHHKSL</sequence>
<evidence type="ECO:0000313" key="6">
    <source>
        <dbReference type="Proteomes" id="UP000245609"/>
    </source>
</evidence>
<keyword evidence="6" id="KW-1185">Reference proteome</keyword>
<dbReference type="PANTHER" id="PTHR10252:SF5">
    <property type="entry name" value="DR1-ASSOCIATED COREPRESSOR"/>
    <property type="match status" value="1"/>
</dbReference>
<proteinExistence type="predicted"/>
<feature type="compositionally biased region" description="Polar residues" evidence="3">
    <location>
        <begin position="91"/>
        <end position="102"/>
    </location>
</feature>
<comment type="subcellular location">
    <subcellularLocation>
        <location evidence="1">Nucleus</location>
    </subcellularLocation>
</comment>
<dbReference type="GO" id="GO:0016251">
    <property type="term" value="F:RNA polymerase II general transcription initiation factor activity"/>
    <property type="evidence" value="ECO:0007669"/>
    <property type="project" value="TreeGrafter"/>
</dbReference>
<dbReference type="Gene3D" id="1.10.20.10">
    <property type="entry name" value="Histone, subunit A"/>
    <property type="match status" value="1"/>
</dbReference>
<evidence type="ECO:0000256" key="3">
    <source>
        <dbReference type="SAM" id="MobiDB-lite"/>
    </source>
</evidence>
<protein>
    <recommendedName>
        <fullName evidence="4">Transcription factor CBF/NF-Y/archaeal histone domain-containing protein</fullName>
    </recommendedName>
</protein>
<feature type="compositionally biased region" description="Polar residues" evidence="3">
    <location>
        <begin position="242"/>
        <end position="257"/>
    </location>
</feature>
<accession>A0A2T9ZBD3</accession>
<evidence type="ECO:0000259" key="4">
    <source>
        <dbReference type="Pfam" id="PF00808"/>
    </source>
</evidence>
<feature type="region of interest" description="Disordered" evidence="3">
    <location>
        <begin position="91"/>
        <end position="257"/>
    </location>
</feature>
<feature type="compositionally biased region" description="Polar residues" evidence="3">
    <location>
        <begin position="299"/>
        <end position="351"/>
    </location>
</feature>
<feature type="region of interest" description="Disordered" evidence="3">
    <location>
        <begin position="290"/>
        <end position="351"/>
    </location>
</feature>
<dbReference type="GO" id="GO:0001046">
    <property type="term" value="F:core promoter sequence-specific DNA binding"/>
    <property type="evidence" value="ECO:0007669"/>
    <property type="project" value="TreeGrafter"/>
</dbReference>
<evidence type="ECO:0000256" key="2">
    <source>
        <dbReference type="ARBA" id="ARBA00023242"/>
    </source>
</evidence>
<dbReference type="Pfam" id="PF00808">
    <property type="entry name" value="CBFD_NFYB_HMF"/>
    <property type="match status" value="1"/>
</dbReference>
<gene>
    <name evidence="5" type="ORF">BB560_003660</name>
</gene>
<dbReference type="AlphaFoldDB" id="A0A2T9ZBD3"/>
<feature type="region of interest" description="Disordered" evidence="3">
    <location>
        <begin position="366"/>
        <end position="391"/>
    </location>
</feature>
<feature type="compositionally biased region" description="Low complexity" evidence="3">
    <location>
        <begin position="110"/>
        <end position="122"/>
    </location>
</feature>
<dbReference type="Proteomes" id="UP000245609">
    <property type="component" value="Unassembled WGS sequence"/>
</dbReference>
<dbReference type="OrthoDB" id="653904at2759"/>
<dbReference type="STRING" id="133381.A0A2T9ZBD3"/>
<dbReference type="EMBL" id="MBFS01000718">
    <property type="protein sequence ID" value="PVV01903.1"/>
    <property type="molecule type" value="Genomic_DNA"/>
</dbReference>
<reference evidence="5 6" key="1">
    <citation type="journal article" date="2018" name="MBio">
        <title>Comparative Genomics Reveals the Core Gene Toolbox for the Fungus-Insect Symbiosis.</title>
        <authorList>
            <person name="Wang Y."/>
            <person name="Stata M."/>
            <person name="Wang W."/>
            <person name="Stajich J.E."/>
            <person name="White M.M."/>
            <person name="Moncalvo J.M."/>
        </authorList>
    </citation>
    <scope>NUCLEOTIDE SEQUENCE [LARGE SCALE GENOMIC DNA]</scope>
    <source>
        <strain evidence="5 6">SC-DP-2</strain>
    </source>
</reference>
<evidence type="ECO:0000256" key="1">
    <source>
        <dbReference type="ARBA" id="ARBA00004123"/>
    </source>
</evidence>